<gene>
    <name evidence="7" type="ORF">ACHAW5_007107</name>
</gene>
<evidence type="ECO:0000256" key="5">
    <source>
        <dbReference type="SAM" id="Phobius"/>
    </source>
</evidence>
<keyword evidence="3 5" id="KW-1133">Transmembrane helix</keyword>
<proteinExistence type="predicted"/>
<evidence type="ECO:0000256" key="2">
    <source>
        <dbReference type="ARBA" id="ARBA00022692"/>
    </source>
</evidence>
<dbReference type="SUPFAM" id="SSF48452">
    <property type="entry name" value="TPR-like"/>
    <property type="match status" value="1"/>
</dbReference>
<protein>
    <recommendedName>
        <fullName evidence="6">G-protein coupled receptors family 3 profile domain-containing protein</fullName>
    </recommendedName>
</protein>
<keyword evidence="8" id="KW-1185">Reference proteome</keyword>
<reference evidence="7 8" key="1">
    <citation type="submission" date="2024-10" db="EMBL/GenBank/DDBJ databases">
        <title>Updated reference genomes for cyclostephanoid diatoms.</title>
        <authorList>
            <person name="Roberts W.R."/>
            <person name="Alverson A.J."/>
        </authorList>
    </citation>
    <scope>NUCLEOTIDE SEQUENCE [LARGE SCALE GENOMIC DNA]</scope>
    <source>
        <strain evidence="7 8">AJA276-08</strain>
    </source>
</reference>
<keyword evidence="4 5" id="KW-0472">Membrane</keyword>
<sequence length="804" mass="89165">MQDDDVVDGDAKIQDVLFRSHQSVETLRSLKQEDDENTFIISSLPLAFRISMSIILAIIAIAQVAILAAFIYHRSKRVLEFAQPLYICILIGAGAISTGACYLFLYISNVGCALRDPIIFLSFSLMGATIAGRAWRISILMRNPLTTSTDTKSKIERCRQFLLVAISALSVCDFNALGLKSSRRSGNVGGRPIRVTITFSQMMRATLLLCIPQIALQMVIMGTPGLRSIKQISYFDNFGVTIAHYECQSSAAWSWPMYVGVVFAILPYGCAYVLNLRPKTDREELPDIIDERGHLNGALAIFAQVLVITLPVTIMTDYYYSPAIRTYCSICEVLGLSLSLSYHIGFVKLASLRSNVAQTFTQYNTSASGQGRGKNSAAYAVKMAQMYAAIGRTEDTLELIDDTLASWKKGSSGGILGNQDAIEDIGCGFTKNDLKNLEQDELEMIIQLLVIKGDSLMKIHGANGFPMSAEINISAMKIFQHCPAAKKMKDVSVMFPIYNRVVLQLKGGVIAQDEACSLEMDLAEKFCHEAQVQSYHFVRALGNLAEWHGRIGAIENALKLFDIMAAVYMPIEHPPLIYAAYGVNRCAVTFAVSSLWHLQKGETEKAIQRCEQVIKEILPLYDKKDMVGLLHIFWSIIRVLKWNGQVDKAREFYNEWAPAGIESHFHAGPLHKPMCLLLKICYGSSVEYSTEDLAADIDLALSFDVSDMSDLILICDGWSVKTMAAELCLHLARRLEPGNISRESLIDRGIQMSTMAMARVTTSDGMIKHILAYDAQKGIDDRLLGLRTASCITSCRRRRSRPST</sequence>
<evidence type="ECO:0000256" key="3">
    <source>
        <dbReference type="ARBA" id="ARBA00022989"/>
    </source>
</evidence>
<dbReference type="AlphaFoldDB" id="A0ABD3PVC9"/>
<evidence type="ECO:0000313" key="7">
    <source>
        <dbReference type="EMBL" id="KAL3791968.1"/>
    </source>
</evidence>
<dbReference type="InterPro" id="IPR017978">
    <property type="entry name" value="GPCR_3_C"/>
</dbReference>
<evidence type="ECO:0000256" key="4">
    <source>
        <dbReference type="ARBA" id="ARBA00023136"/>
    </source>
</evidence>
<dbReference type="GO" id="GO:0016020">
    <property type="term" value="C:membrane"/>
    <property type="evidence" value="ECO:0007669"/>
    <property type="project" value="UniProtKB-SubCell"/>
</dbReference>
<feature type="domain" description="G-protein coupled receptors family 3 profile" evidence="6">
    <location>
        <begin position="47"/>
        <end position="168"/>
    </location>
</feature>
<keyword evidence="2 5" id="KW-0812">Transmembrane</keyword>
<feature type="transmembrane region" description="Helical" evidence="5">
    <location>
        <begin position="46"/>
        <end position="72"/>
    </location>
</feature>
<dbReference type="Pfam" id="PF00003">
    <property type="entry name" value="7tm_3"/>
    <property type="match status" value="1"/>
</dbReference>
<dbReference type="Proteomes" id="UP001530315">
    <property type="component" value="Unassembled WGS sequence"/>
</dbReference>
<feature type="transmembrane region" description="Helical" evidence="5">
    <location>
        <begin position="84"/>
        <end position="105"/>
    </location>
</feature>
<evidence type="ECO:0000313" key="8">
    <source>
        <dbReference type="Proteomes" id="UP001530315"/>
    </source>
</evidence>
<dbReference type="EMBL" id="JALLAZ020000573">
    <property type="protein sequence ID" value="KAL3791968.1"/>
    <property type="molecule type" value="Genomic_DNA"/>
</dbReference>
<feature type="transmembrane region" description="Helical" evidence="5">
    <location>
        <begin position="295"/>
        <end position="320"/>
    </location>
</feature>
<comment type="subcellular location">
    <subcellularLocation>
        <location evidence="1">Membrane</location>
        <topology evidence="1">Multi-pass membrane protein</topology>
    </subcellularLocation>
</comment>
<dbReference type="InterPro" id="IPR011990">
    <property type="entry name" value="TPR-like_helical_dom_sf"/>
</dbReference>
<feature type="transmembrane region" description="Helical" evidence="5">
    <location>
        <begin position="255"/>
        <end position="274"/>
    </location>
</feature>
<evidence type="ECO:0000259" key="6">
    <source>
        <dbReference type="Pfam" id="PF00003"/>
    </source>
</evidence>
<feature type="transmembrane region" description="Helical" evidence="5">
    <location>
        <begin position="117"/>
        <end position="135"/>
    </location>
</feature>
<evidence type="ECO:0000256" key="1">
    <source>
        <dbReference type="ARBA" id="ARBA00004141"/>
    </source>
</evidence>
<accession>A0ABD3PVC9</accession>
<name>A0ABD3PVC9_9STRA</name>
<organism evidence="7 8">
    <name type="scientific">Stephanodiscus triporus</name>
    <dbReference type="NCBI Taxonomy" id="2934178"/>
    <lineage>
        <taxon>Eukaryota</taxon>
        <taxon>Sar</taxon>
        <taxon>Stramenopiles</taxon>
        <taxon>Ochrophyta</taxon>
        <taxon>Bacillariophyta</taxon>
        <taxon>Coscinodiscophyceae</taxon>
        <taxon>Thalassiosirophycidae</taxon>
        <taxon>Stephanodiscales</taxon>
        <taxon>Stephanodiscaceae</taxon>
        <taxon>Stephanodiscus</taxon>
    </lineage>
</organism>
<comment type="caution">
    <text evidence="7">The sequence shown here is derived from an EMBL/GenBank/DDBJ whole genome shotgun (WGS) entry which is preliminary data.</text>
</comment>